<name>A0A6M9Q2C0_9BURK</name>
<reference evidence="6 7" key="1">
    <citation type="submission" date="2018-04" db="EMBL/GenBank/DDBJ databases">
        <title>Polynucleobacter sp. LimPoW16 genome.</title>
        <authorList>
            <person name="Hahn M.W."/>
        </authorList>
    </citation>
    <scope>NUCLEOTIDE SEQUENCE [LARGE SCALE GENOMIC DNA]</scope>
    <source>
        <strain evidence="6 7">LimPoW16</strain>
    </source>
</reference>
<gene>
    <name evidence="6" type="ORF">DCO16_04770</name>
</gene>
<keyword evidence="2 4" id="KW-0479">Metal-binding</keyword>
<keyword evidence="3 4" id="KW-0408">Iron</keyword>
<evidence type="ECO:0000256" key="1">
    <source>
        <dbReference type="ARBA" id="ARBA00022617"/>
    </source>
</evidence>
<dbReference type="GO" id="GO:0020037">
    <property type="term" value="F:heme binding"/>
    <property type="evidence" value="ECO:0007669"/>
    <property type="project" value="InterPro"/>
</dbReference>
<dbReference type="KEGG" id="pani:DCO16_04770"/>
<dbReference type="Pfam" id="PF13442">
    <property type="entry name" value="Cytochrome_CBB3"/>
    <property type="match status" value="1"/>
</dbReference>
<dbReference type="InterPro" id="IPR009056">
    <property type="entry name" value="Cyt_c-like_dom"/>
</dbReference>
<evidence type="ECO:0000256" key="4">
    <source>
        <dbReference type="PROSITE-ProRule" id="PRU00433"/>
    </source>
</evidence>
<dbReference type="AlphaFoldDB" id="A0A6M9Q2C0"/>
<dbReference type="GO" id="GO:0009055">
    <property type="term" value="F:electron transfer activity"/>
    <property type="evidence" value="ECO:0007669"/>
    <property type="project" value="InterPro"/>
</dbReference>
<feature type="domain" description="Cytochrome c" evidence="5">
    <location>
        <begin position="12"/>
        <end position="91"/>
    </location>
</feature>
<dbReference type="GO" id="GO:0046872">
    <property type="term" value="F:metal ion binding"/>
    <property type="evidence" value="ECO:0007669"/>
    <property type="project" value="UniProtKB-KW"/>
</dbReference>
<protein>
    <submittedName>
        <fullName evidence="6">Sulfide dehydrogenase</fullName>
    </submittedName>
</protein>
<dbReference type="PROSITE" id="PS51007">
    <property type="entry name" value="CYTC"/>
    <property type="match status" value="1"/>
</dbReference>
<evidence type="ECO:0000256" key="3">
    <source>
        <dbReference type="ARBA" id="ARBA00023004"/>
    </source>
</evidence>
<proteinExistence type="predicted"/>
<dbReference type="SUPFAM" id="SSF46626">
    <property type="entry name" value="Cytochrome c"/>
    <property type="match status" value="1"/>
</dbReference>
<accession>A0A6M9Q2C0</accession>
<evidence type="ECO:0000259" key="5">
    <source>
        <dbReference type="PROSITE" id="PS51007"/>
    </source>
</evidence>
<keyword evidence="1 4" id="KW-0349">Heme</keyword>
<dbReference type="RefSeq" id="WP_173942587.1">
    <property type="nucleotide sequence ID" value="NZ_CBCSCD010000001.1"/>
</dbReference>
<dbReference type="EMBL" id="CP028941">
    <property type="protein sequence ID" value="QKM62433.1"/>
    <property type="molecule type" value="Genomic_DNA"/>
</dbReference>
<dbReference type="Gene3D" id="1.10.760.10">
    <property type="entry name" value="Cytochrome c-like domain"/>
    <property type="match status" value="1"/>
</dbReference>
<evidence type="ECO:0000313" key="7">
    <source>
        <dbReference type="Proteomes" id="UP000500806"/>
    </source>
</evidence>
<dbReference type="Proteomes" id="UP000500806">
    <property type="component" value="Chromosome"/>
</dbReference>
<evidence type="ECO:0000313" key="6">
    <source>
        <dbReference type="EMBL" id="QKM62433.1"/>
    </source>
</evidence>
<evidence type="ECO:0000256" key="2">
    <source>
        <dbReference type="ARBA" id="ARBA00022723"/>
    </source>
</evidence>
<dbReference type="InterPro" id="IPR036909">
    <property type="entry name" value="Cyt_c-like_dom_sf"/>
</dbReference>
<organism evidence="6 7">
    <name type="scientific">Polynucleobacter antarcticus</name>
    <dbReference type="NCBI Taxonomy" id="1743162"/>
    <lineage>
        <taxon>Bacteria</taxon>
        <taxon>Pseudomonadati</taxon>
        <taxon>Pseudomonadota</taxon>
        <taxon>Betaproteobacteria</taxon>
        <taxon>Burkholderiales</taxon>
        <taxon>Burkholderiaceae</taxon>
        <taxon>Polynucleobacter</taxon>
    </lineage>
</organism>
<keyword evidence="7" id="KW-1185">Reference proteome</keyword>
<sequence>MSCAIFSSVASANDEQGKNLFLKAAVPACAICHTLEAAGAVGAVGPSMNDLQPDAARVMNAIKNGIGQMPAYPNLTPDQIKILSEYVASASRK</sequence>